<reference evidence="2" key="1">
    <citation type="submission" date="2022-08" db="EMBL/GenBank/DDBJ databases">
        <title>Novel sulphate-reducing endosymbionts in the free-living metamonad Anaeramoeba.</title>
        <authorList>
            <person name="Jerlstrom-Hultqvist J."/>
            <person name="Cepicka I."/>
            <person name="Gallot-Lavallee L."/>
            <person name="Salas-Leiva D."/>
            <person name="Curtis B.A."/>
            <person name="Zahonova K."/>
            <person name="Pipaliya S."/>
            <person name="Dacks J."/>
            <person name="Roger A.J."/>
        </authorList>
    </citation>
    <scope>NUCLEOTIDE SEQUENCE</scope>
    <source>
        <strain evidence="2">Busselton2</strain>
    </source>
</reference>
<evidence type="ECO:0000313" key="3">
    <source>
        <dbReference type="Proteomes" id="UP001146793"/>
    </source>
</evidence>
<feature type="compositionally biased region" description="Basic and acidic residues" evidence="1">
    <location>
        <begin position="91"/>
        <end position="107"/>
    </location>
</feature>
<sequence length="137" mass="16358">MEIVPGCVEGITIQQLEQNQINNQGNKRHSKRFLMPQEIKVKRDVIRYLSELTKLKKKSIERGLSIFFEKTYHLYNTREYSREWMIFRKEKPIIGKSKSRMEKKNKTNPEPTQQLPPKPTPKPKPKPRPTQKKQEQN</sequence>
<dbReference type="EMBL" id="JANTQA010000063">
    <property type="protein sequence ID" value="KAJ3426870.1"/>
    <property type="molecule type" value="Genomic_DNA"/>
</dbReference>
<accession>A0AAV7YE79</accession>
<evidence type="ECO:0000256" key="1">
    <source>
        <dbReference type="SAM" id="MobiDB-lite"/>
    </source>
</evidence>
<proteinExistence type="predicted"/>
<gene>
    <name evidence="2" type="ORF">M0812_26440</name>
</gene>
<feature type="region of interest" description="Disordered" evidence="1">
    <location>
        <begin position="91"/>
        <end position="137"/>
    </location>
</feature>
<name>A0AAV7YE79_9EUKA</name>
<protein>
    <submittedName>
        <fullName evidence="2">Uncharacterized protein</fullName>
    </submittedName>
</protein>
<evidence type="ECO:0000313" key="2">
    <source>
        <dbReference type="EMBL" id="KAJ3426870.1"/>
    </source>
</evidence>
<dbReference type="Proteomes" id="UP001146793">
    <property type="component" value="Unassembled WGS sequence"/>
</dbReference>
<feature type="compositionally biased region" description="Basic residues" evidence="1">
    <location>
        <begin position="121"/>
        <end position="131"/>
    </location>
</feature>
<organism evidence="2 3">
    <name type="scientific">Anaeramoeba flamelloides</name>
    <dbReference type="NCBI Taxonomy" id="1746091"/>
    <lineage>
        <taxon>Eukaryota</taxon>
        <taxon>Metamonada</taxon>
        <taxon>Anaeramoebidae</taxon>
        <taxon>Anaeramoeba</taxon>
    </lineage>
</organism>
<dbReference type="AlphaFoldDB" id="A0AAV7YE79"/>
<comment type="caution">
    <text evidence="2">The sequence shown here is derived from an EMBL/GenBank/DDBJ whole genome shotgun (WGS) entry which is preliminary data.</text>
</comment>